<evidence type="ECO:0000313" key="2">
    <source>
        <dbReference type="Proteomes" id="UP000018888"/>
    </source>
</evidence>
<gene>
    <name evidence="1" type="ORF">GLOIN_2v1691952</name>
</gene>
<keyword evidence="2" id="KW-1185">Reference proteome</keyword>
<dbReference type="AlphaFoldDB" id="A0A2P4PBM4"/>
<dbReference type="EMBL" id="AUPC02000287">
    <property type="protein sequence ID" value="POG62808.1"/>
    <property type="molecule type" value="Genomic_DNA"/>
</dbReference>
<evidence type="ECO:0000313" key="1">
    <source>
        <dbReference type="EMBL" id="POG62808.1"/>
    </source>
</evidence>
<organism evidence="1 2">
    <name type="scientific">Rhizophagus irregularis (strain DAOM 181602 / DAOM 197198 / MUCL 43194)</name>
    <name type="common">Arbuscular mycorrhizal fungus</name>
    <name type="synonym">Glomus intraradices</name>
    <dbReference type="NCBI Taxonomy" id="747089"/>
    <lineage>
        <taxon>Eukaryota</taxon>
        <taxon>Fungi</taxon>
        <taxon>Fungi incertae sedis</taxon>
        <taxon>Mucoromycota</taxon>
        <taxon>Glomeromycotina</taxon>
        <taxon>Glomeromycetes</taxon>
        <taxon>Glomerales</taxon>
        <taxon>Glomeraceae</taxon>
        <taxon>Rhizophagus</taxon>
    </lineage>
</organism>
<name>A0A2P4PBM4_RHIID</name>
<dbReference type="VEuPathDB" id="FungiDB:RhiirFUN_022206"/>
<reference evidence="1 2" key="2">
    <citation type="journal article" date="2018" name="New Phytol.">
        <title>High intraspecific genome diversity in the model arbuscular mycorrhizal symbiont Rhizophagus irregularis.</title>
        <authorList>
            <person name="Chen E.C.H."/>
            <person name="Morin E."/>
            <person name="Beaudet D."/>
            <person name="Noel J."/>
            <person name="Yildirir G."/>
            <person name="Ndikumana S."/>
            <person name="Charron P."/>
            <person name="St-Onge C."/>
            <person name="Giorgi J."/>
            <person name="Kruger M."/>
            <person name="Marton T."/>
            <person name="Ropars J."/>
            <person name="Grigoriev I.V."/>
            <person name="Hainaut M."/>
            <person name="Henrissat B."/>
            <person name="Roux C."/>
            <person name="Martin F."/>
            <person name="Corradi N."/>
        </authorList>
    </citation>
    <scope>NUCLEOTIDE SEQUENCE [LARGE SCALE GENOMIC DNA]</scope>
    <source>
        <strain evidence="1 2">DAOM 197198</strain>
    </source>
</reference>
<proteinExistence type="predicted"/>
<reference evidence="1 2" key="1">
    <citation type="journal article" date="2013" name="Proc. Natl. Acad. Sci. U.S.A.">
        <title>Genome of an arbuscular mycorrhizal fungus provides insight into the oldest plant symbiosis.</title>
        <authorList>
            <person name="Tisserant E."/>
            <person name="Malbreil M."/>
            <person name="Kuo A."/>
            <person name="Kohler A."/>
            <person name="Symeonidi A."/>
            <person name="Balestrini R."/>
            <person name="Charron P."/>
            <person name="Duensing N."/>
            <person name="Frei Dit Frey N."/>
            <person name="Gianinazzi-Pearson V."/>
            <person name="Gilbert L.B."/>
            <person name="Handa Y."/>
            <person name="Herr J.R."/>
            <person name="Hijri M."/>
            <person name="Koul R."/>
            <person name="Kawaguchi M."/>
            <person name="Krajinski F."/>
            <person name="Lammers P.J."/>
            <person name="Masclaux F.G."/>
            <person name="Murat C."/>
            <person name="Morin E."/>
            <person name="Ndikumana S."/>
            <person name="Pagni M."/>
            <person name="Petitpierre D."/>
            <person name="Requena N."/>
            <person name="Rosikiewicz P."/>
            <person name="Riley R."/>
            <person name="Saito K."/>
            <person name="San Clemente H."/>
            <person name="Shapiro H."/>
            <person name="van Tuinen D."/>
            <person name="Becard G."/>
            <person name="Bonfante P."/>
            <person name="Paszkowski U."/>
            <person name="Shachar-Hill Y.Y."/>
            <person name="Tuskan G.A."/>
            <person name="Young P.W."/>
            <person name="Sanders I.R."/>
            <person name="Henrissat B."/>
            <person name="Rensing S.A."/>
            <person name="Grigoriev I.V."/>
            <person name="Corradi N."/>
            <person name="Roux C."/>
            <person name="Martin F."/>
        </authorList>
    </citation>
    <scope>NUCLEOTIDE SEQUENCE [LARGE SCALE GENOMIC DNA]</scope>
    <source>
        <strain evidence="1 2">DAOM 197198</strain>
    </source>
</reference>
<accession>A0A2P4PBM4</accession>
<dbReference type="Proteomes" id="UP000018888">
    <property type="component" value="Unassembled WGS sequence"/>
</dbReference>
<sequence length="55" mass="6372">MLLEQMSTYACSLVDTSKSLKQKSVINVQKSLKTLHYATAYRFDEVIRAYDRLVD</sequence>
<protein>
    <submittedName>
        <fullName evidence="1">Uncharacterized protein</fullName>
    </submittedName>
</protein>
<comment type="caution">
    <text evidence="1">The sequence shown here is derived from an EMBL/GenBank/DDBJ whole genome shotgun (WGS) entry which is preliminary data.</text>
</comment>